<sequence>MPAPRPAPYPTLADLTRAKELALTCVVGHDWLSRSVTWVHVAEVTDPSPWLTRGVLLLTTGLIERTPESLDELFRRLREHGVAGVGFGVGLTVEEIPQEWRSAAVKHQLPLLRVPLTTPYIAIAEHVSARIAEAQMSQVQRLLDLQQRLAAAPGPGLRTEALETLAAELEATVVWRDAAGDPASAGRVLGDGEMRAISGELSRHAASGRRSTSVSLGARFVHIASTAGAPIAVTRMRRYSPLEQGMIGSIAFFIDDSRTSSRGDVTATSFRERVLTEALTGRLEGDARLFELLLGSSTRCTVVHLGPSPDPGLPSMKEPAAGLLLKAHLANAWNQAEFTVVPLLCAVGSEFIIVIPGADHQEVQPLVTQFLANETGNLASWRAGISRTAPASGLLDLRAEAARAHLGTRERDVVAVSYAELSRREAWSASIDASRTVPVFAEWRRRLEMLDPALAERTRVALHAYLAANGAIERAAAQLAVHRQTLRSHLHAAERDLDVRLDAPTERALLWLALDSGALAPATGSPRSRGSAGVAAPLED</sequence>
<comment type="caution">
    <text evidence="3">The sequence shown here is derived from an EMBL/GenBank/DDBJ whole genome shotgun (WGS) entry which is preliminary data.</text>
</comment>
<dbReference type="InterPro" id="IPR042070">
    <property type="entry name" value="PucR_C-HTH_sf"/>
</dbReference>
<keyword evidence="4" id="KW-1185">Reference proteome</keyword>
<dbReference type="Pfam" id="PF07905">
    <property type="entry name" value="PucR"/>
    <property type="match status" value="1"/>
</dbReference>
<feature type="domain" description="PucR C-terminal helix-turn-helix" evidence="2">
    <location>
        <begin position="462"/>
        <end position="514"/>
    </location>
</feature>
<evidence type="ECO:0000313" key="3">
    <source>
        <dbReference type="EMBL" id="GAA2186165.1"/>
    </source>
</evidence>
<dbReference type="Proteomes" id="UP001501084">
    <property type="component" value="Unassembled WGS sequence"/>
</dbReference>
<evidence type="ECO:0000259" key="2">
    <source>
        <dbReference type="Pfam" id="PF13556"/>
    </source>
</evidence>
<evidence type="ECO:0000313" key="4">
    <source>
        <dbReference type="Proteomes" id="UP001501084"/>
    </source>
</evidence>
<name>A0ABN3B2V8_9MICO</name>
<dbReference type="RefSeq" id="WP_346057305.1">
    <property type="nucleotide sequence ID" value="NZ_BAAAOP010000003.1"/>
</dbReference>
<organism evidence="3 4">
    <name type="scientific">Leucobacter alluvii</name>
    <dbReference type="NCBI Taxonomy" id="340321"/>
    <lineage>
        <taxon>Bacteria</taxon>
        <taxon>Bacillati</taxon>
        <taxon>Actinomycetota</taxon>
        <taxon>Actinomycetes</taxon>
        <taxon>Micrococcales</taxon>
        <taxon>Microbacteriaceae</taxon>
        <taxon>Leucobacter</taxon>
    </lineage>
</organism>
<dbReference type="Gene3D" id="1.10.10.2840">
    <property type="entry name" value="PucR C-terminal helix-turn-helix domain"/>
    <property type="match status" value="1"/>
</dbReference>
<reference evidence="3 4" key="1">
    <citation type="journal article" date="2019" name="Int. J. Syst. Evol. Microbiol.">
        <title>The Global Catalogue of Microorganisms (GCM) 10K type strain sequencing project: providing services to taxonomists for standard genome sequencing and annotation.</title>
        <authorList>
            <consortium name="The Broad Institute Genomics Platform"/>
            <consortium name="The Broad Institute Genome Sequencing Center for Infectious Disease"/>
            <person name="Wu L."/>
            <person name="Ma J."/>
        </authorList>
    </citation>
    <scope>NUCLEOTIDE SEQUENCE [LARGE SCALE GENOMIC DNA]</scope>
    <source>
        <strain evidence="3 4">JCM 14919</strain>
    </source>
</reference>
<protein>
    <submittedName>
        <fullName evidence="3">PucR family transcriptional regulator</fullName>
    </submittedName>
</protein>
<evidence type="ECO:0000259" key="1">
    <source>
        <dbReference type="Pfam" id="PF07905"/>
    </source>
</evidence>
<dbReference type="Pfam" id="PF13556">
    <property type="entry name" value="HTH_30"/>
    <property type="match status" value="1"/>
</dbReference>
<feature type="domain" description="Purine catabolism PurC-like" evidence="1">
    <location>
        <begin position="16"/>
        <end position="131"/>
    </location>
</feature>
<proteinExistence type="predicted"/>
<accession>A0ABN3B2V8</accession>
<dbReference type="InterPro" id="IPR012914">
    <property type="entry name" value="PucR_dom"/>
</dbReference>
<gene>
    <name evidence="3" type="ORF">GCM10009786_05710</name>
</gene>
<dbReference type="EMBL" id="BAAAOP010000003">
    <property type="protein sequence ID" value="GAA2186165.1"/>
    <property type="molecule type" value="Genomic_DNA"/>
</dbReference>
<dbReference type="InterPro" id="IPR025736">
    <property type="entry name" value="PucR_C-HTH_dom"/>
</dbReference>